<name>A0A7J7JKX6_BUGNE</name>
<feature type="transmembrane region" description="Helical" evidence="2">
    <location>
        <begin position="12"/>
        <end position="30"/>
    </location>
</feature>
<reference evidence="3" key="1">
    <citation type="submission" date="2020-06" db="EMBL/GenBank/DDBJ databases">
        <title>Draft genome of Bugula neritina, a colonial animal packing powerful symbionts and potential medicines.</title>
        <authorList>
            <person name="Rayko M."/>
        </authorList>
    </citation>
    <scope>NUCLEOTIDE SEQUENCE [LARGE SCALE GENOMIC DNA]</scope>
    <source>
        <strain evidence="3">Kwan_BN1</strain>
    </source>
</reference>
<dbReference type="Proteomes" id="UP000593567">
    <property type="component" value="Unassembled WGS sequence"/>
</dbReference>
<dbReference type="AlphaFoldDB" id="A0A7J7JKX6"/>
<evidence type="ECO:0000313" key="3">
    <source>
        <dbReference type="EMBL" id="KAF6026281.1"/>
    </source>
</evidence>
<feature type="region of interest" description="Disordered" evidence="1">
    <location>
        <begin position="36"/>
        <end position="66"/>
    </location>
</feature>
<protein>
    <submittedName>
        <fullName evidence="3">Uncharacterized protein</fullName>
    </submittedName>
</protein>
<keyword evidence="2" id="KW-0812">Transmembrane</keyword>
<feature type="compositionally biased region" description="Pro residues" evidence="1">
    <location>
        <begin position="47"/>
        <end position="57"/>
    </location>
</feature>
<evidence type="ECO:0000256" key="2">
    <source>
        <dbReference type="SAM" id="Phobius"/>
    </source>
</evidence>
<evidence type="ECO:0000313" key="4">
    <source>
        <dbReference type="Proteomes" id="UP000593567"/>
    </source>
</evidence>
<evidence type="ECO:0000256" key="1">
    <source>
        <dbReference type="SAM" id="MobiDB-lite"/>
    </source>
</evidence>
<dbReference type="EMBL" id="VXIV02002310">
    <property type="protein sequence ID" value="KAF6026281.1"/>
    <property type="molecule type" value="Genomic_DNA"/>
</dbReference>
<sequence>MFGSVESGMDAISLSSAVLVMSIFIIFYCAKGGNATTQEENLEDPPPELPVEPPAPNPEETKNEPG</sequence>
<comment type="caution">
    <text evidence="3">The sequence shown here is derived from an EMBL/GenBank/DDBJ whole genome shotgun (WGS) entry which is preliminary data.</text>
</comment>
<keyword evidence="4" id="KW-1185">Reference proteome</keyword>
<keyword evidence="2" id="KW-0472">Membrane</keyword>
<accession>A0A7J7JKX6</accession>
<gene>
    <name evidence="3" type="ORF">EB796_015409</name>
</gene>
<proteinExistence type="predicted"/>
<organism evidence="3 4">
    <name type="scientific">Bugula neritina</name>
    <name type="common">Brown bryozoan</name>
    <name type="synonym">Sertularia neritina</name>
    <dbReference type="NCBI Taxonomy" id="10212"/>
    <lineage>
        <taxon>Eukaryota</taxon>
        <taxon>Metazoa</taxon>
        <taxon>Spiralia</taxon>
        <taxon>Lophotrochozoa</taxon>
        <taxon>Bryozoa</taxon>
        <taxon>Gymnolaemata</taxon>
        <taxon>Cheilostomatida</taxon>
        <taxon>Flustrina</taxon>
        <taxon>Buguloidea</taxon>
        <taxon>Bugulidae</taxon>
        <taxon>Bugula</taxon>
    </lineage>
</organism>
<keyword evidence="2" id="KW-1133">Transmembrane helix</keyword>